<comment type="caution">
    <text evidence="10">The sequence shown here is derived from an EMBL/GenBank/DDBJ whole genome shotgun (WGS) entry which is preliminary data.</text>
</comment>
<dbReference type="PROSITE" id="PS01159">
    <property type="entry name" value="WW_DOMAIN_1"/>
    <property type="match status" value="2"/>
</dbReference>
<gene>
    <name evidence="10" type="ORF">LLEC1_05751</name>
</gene>
<feature type="domain" description="WW" evidence="8">
    <location>
        <begin position="55"/>
        <end position="83"/>
    </location>
</feature>
<dbReference type="GO" id="GO:0003723">
    <property type="term" value="F:RNA binding"/>
    <property type="evidence" value="ECO:0007669"/>
    <property type="project" value="TreeGrafter"/>
</dbReference>
<feature type="compositionally biased region" description="Basic and acidic residues" evidence="7">
    <location>
        <begin position="771"/>
        <end position="784"/>
    </location>
</feature>
<evidence type="ECO:0000256" key="6">
    <source>
        <dbReference type="SAM" id="Coils"/>
    </source>
</evidence>
<dbReference type="Pfam" id="PF00397">
    <property type="entry name" value="WW"/>
    <property type="match status" value="2"/>
</dbReference>
<dbReference type="SUPFAM" id="SSF51045">
    <property type="entry name" value="WW domain"/>
    <property type="match status" value="2"/>
</dbReference>
<evidence type="ECO:0008006" key="12">
    <source>
        <dbReference type="Google" id="ProtNLM"/>
    </source>
</evidence>
<feature type="compositionally biased region" description="Low complexity" evidence="7">
    <location>
        <begin position="791"/>
        <end position="800"/>
    </location>
</feature>
<keyword evidence="2" id="KW-0507">mRNA processing</keyword>
<dbReference type="InterPro" id="IPR036517">
    <property type="entry name" value="FF_domain_sf"/>
</dbReference>
<dbReference type="OrthoDB" id="187617at2759"/>
<dbReference type="GO" id="GO:0071004">
    <property type="term" value="C:U2-type prespliceosome"/>
    <property type="evidence" value="ECO:0007669"/>
    <property type="project" value="TreeGrafter"/>
</dbReference>
<dbReference type="CDD" id="cd00201">
    <property type="entry name" value="WW"/>
    <property type="match status" value="2"/>
</dbReference>
<feature type="region of interest" description="Disordered" evidence="7">
    <location>
        <begin position="591"/>
        <end position="820"/>
    </location>
</feature>
<dbReference type="Gene3D" id="1.10.10.440">
    <property type="entry name" value="FF domain"/>
    <property type="match status" value="5"/>
</dbReference>
<evidence type="ECO:0000256" key="3">
    <source>
        <dbReference type="ARBA" id="ARBA00022737"/>
    </source>
</evidence>
<feature type="compositionally biased region" description="Basic and acidic residues" evidence="7">
    <location>
        <begin position="682"/>
        <end position="743"/>
    </location>
</feature>
<dbReference type="SUPFAM" id="SSF81698">
    <property type="entry name" value="FF domain"/>
    <property type="match status" value="5"/>
</dbReference>
<reference evidence="10 11" key="1">
    <citation type="submission" date="2016-03" db="EMBL/GenBank/DDBJ databases">
        <title>Fine-scale spatial genetic structure of a fungal parasite of coffee scale insects.</title>
        <authorList>
            <person name="Jackson D."/>
            <person name="Zemenick K.A."/>
            <person name="Malloure B."/>
            <person name="Quandt C.A."/>
            <person name="James T.Y."/>
        </authorList>
    </citation>
    <scope>NUCLEOTIDE SEQUENCE [LARGE SCALE GENOMIC DNA]</scope>
    <source>
        <strain evidence="10 11">UM487</strain>
    </source>
</reference>
<evidence type="ECO:0000256" key="1">
    <source>
        <dbReference type="ARBA" id="ARBA00004123"/>
    </source>
</evidence>
<dbReference type="FunFam" id="1.10.10.440:FF:000013">
    <property type="entry name" value="pre-mRNA-processing protein 40A isoform X1"/>
    <property type="match status" value="1"/>
</dbReference>
<dbReference type="GO" id="GO:0045292">
    <property type="term" value="P:mRNA cis splicing, via spliceosome"/>
    <property type="evidence" value="ECO:0007669"/>
    <property type="project" value="InterPro"/>
</dbReference>
<dbReference type="Pfam" id="PF01846">
    <property type="entry name" value="FF"/>
    <property type="match status" value="3"/>
</dbReference>
<organism evidence="10 11">
    <name type="scientific">Cordyceps confragosa</name>
    <name type="common">Lecanicillium lecanii</name>
    <dbReference type="NCBI Taxonomy" id="2714763"/>
    <lineage>
        <taxon>Eukaryota</taxon>
        <taxon>Fungi</taxon>
        <taxon>Dikarya</taxon>
        <taxon>Ascomycota</taxon>
        <taxon>Pezizomycotina</taxon>
        <taxon>Sordariomycetes</taxon>
        <taxon>Hypocreomycetidae</taxon>
        <taxon>Hypocreales</taxon>
        <taxon>Cordycipitaceae</taxon>
        <taxon>Akanthomyces</taxon>
    </lineage>
</organism>
<feature type="compositionally biased region" description="Basic and acidic residues" evidence="7">
    <location>
        <begin position="109"/>
        <end position="146"/>
    </location>
</feature>
<keyword evidence="11" id="KW-1185">Reference proteome</keyword>
<dbReference type="InterPro" id="IPR001202">
    <property type="entry name" value="WW_dom"/>
</dbReference>
<feature type="compositionally biased region" description="Basic and acidic residues" evidence="7">
    <location>
        <begin position="643"/>
        <end position="655"/>
    </location>
</feature>
<feature type="domain" description="WW" evidence="8">
    <location>
        <begin position="9"/>
        <end position="42"/>
    </location>
</feature>
<feature type="domain" description="FF" evidence="9">
    <location>
        <begin position="249"/>
        <end position="305"/>
    </location>
</feature>
<dbReference type="PROSITE" id="PS51676">
    <property type="entry name" value="FF"/>
    <property type="match status" value="3"/>
</dbReference>
<keyword evidence="5" id="KW-0539">Nucleus</keyword>
<keyword evidence="4" id="KW-0508">mRNA splicing</keyword>
<dbReference type="FunFam" id="1.10.10.440:FF:000033">
    <property type="entry name" value="Formin binding protein (FNB3)"/>
    <property type="match status" value="1"/>
</dbReference>
<dbReference type="AlphaFoldDB" id="A0A179IK22"/>
<dbReference type="PROSITE" id="PS50020">
    <property type="entry name" value="WW_DOMAIN_2"/>
    <property type="match status" value="2"/>
</dbReference>
<evidence type="ECO:0000259" key="9">
    <source>
        <dbReference type="PROSITE" id="PS51676"/>
    </source>
</evidence>
<dbReference type="GO" id="GO:0005685">
    <property type="term" value="C:U1 snRNP"/>
    <property type="evidence" value="ECO:0007669"/>
    <property type="project" value="TreeGrafter"/>
</dbReference>
<dbReference type="InterPro" id="IPR036020">
    <property type="entry name" value="WW_dom_sf"/>
</dbReference>
<proteinExistence type="predicted"/>
<evidence type="ECO:0000313" key="10">
    <source>
        <dbReference type="EMBL" id="OAR01834.1"/>
    </source>
</evidence>
<feature type="domain" description="FF" evidence="9">
    <location>
        <begin position="396"/>
        <end position="457"/>
    </location>
</feature>
<feature type="domain" description="FF" evidence="9">
    <location>
        <begin position="180"/>
        <end position="237"/>
    </location>
</feature>
<evidence type="ECO:0000256" key="2">
    <source>
        <dbReference type="ARBA" id="ARBA00022664"/>
    </source>
</evidence>
<name>A0A179IK22_CORDF</name>
<evidence type="ECO:0000256" key="7">
    <source>
        <dbReference type="SAM" id="MobiDB-lite"/>
    </source>
</evidence>
<dbReference type="PANTHER" id="PTHR11864">
    <property type="entry name" value="PRE-MRNA-PROCESSING PROTEIN PRP40"/>
    <property type="match status" value="1"/>
</dbReference>
<dbReference type="Proteomes" id="UP000243081">
    <property type="component" value="Unassembled WGS sequence"/>
</dbReference>
<sequence length="820" mass="95987">MNGYGGQQAPPAAAWAEHHTPDGRAYYYNSTTQVTQWTKPEEMMTPAERALSSQPWKEYTAEGGRKYWYNTETKQSSWEMPDVFKAALGHTGAPSAPSQNQGNAQAGYDSHRDGRDGRDHRDNRDNRDQRDRRDRGDHRDHRDYRDRDRDRDLCADARQMAAPIDPKIKAFVPANDEPDYATLEEAEAAFAKLLRRSGVQPDWTWEQAIRASAKDPQFRAIKDPKDRRAAFEKYCQDVVMHDKERAEERMAKLRTDFETMLKRHPEIKHYTRWKTARPIIEGETIFRSTSNENERRHLFEEYIQGLRRAHKEQQSNLRKSAMDGLVDLLPKLNLEPFSDWTKAQKALSSTSNFQDDEKYKSLTQFDILTAFQNHMKALERAFNDAKQEEKNMTLRQERKAREAFKPLLAELRREGKIKAGTTWSQIFPLIEKDERYIAMAGNAGSTAQELFWDVMEEEERNLRGPRNHVFDVLEDKRVEITPTSELEEFMSIMKDDRRTANIDPDILKLLFDRLREKRTSKRDEDRQPDRHQRRTMDDLRAYLKRMDPLVTLSDTFDKVRPRILKSAEFQSLPDDALHSVFDRHMRRLREKEEDLERGVRRSSERDVSRRDGDRAPRSERPHRSGGAGGRRRSRSPAELDPYEADRRKAIAERERNHRKSTMAENLLASERGGGRLSPPPPSRRDRDARDPRDARDYDRPSRSRRGDDDRDYDRRDREEDRYRRRGADRGSYDELPYGDERPAGARRRRQDEEDDYSRRDSRDSKRARRDRSRERTPARDERPRGKTPPRAAAAAVAAADAGKDKDAEMLSGSEEGEIEE</sequence>
<feature type="compositionally biased region" description="Basic and acidic residues" evidence="7">
    <location>
        <begin position="591"/>
        <end position="622"/>
    </location>
</feature>
<dbReference type="Pfam" id="PF25432">
    <property type="entry name" value="FF_PRPF40A"/>
    <property type="match status" value="1"/>
</dbReference>
<dbReference type="EMBL" id="LUKN01000974">
    <property type="protein sequence ID" value="OAR01834.1"/>
    <property type="molecule type" value="Genomic_DNA"/>
</dbReference>
<dbReference type="PANTHER" id="PTHR11864:SF0">
    <property type="entry name" value="PRP40 PRE-MRNA PROCESSING FACTOR 40 HOMOLOG A (YEAST)"/>
    <property type="match status" value="1"/>
</dbReference>
<dbReference type="Gene3D" id="2.20.70.10">
    <property type="match status" value="2"/>
</dbReference>
<keyword evidence="6" id="KW-0175">Coiled coil</keyword>
<keyword evidence="3" id="KW-0677">Repeat</keyword>
<evidence type="ECO:0000256" key="4">
    <source>
        <dbReference type="ARBA" id="ARBA00023187"/>
    </source>
</evidence>
<evidence type="ECO:0000256" key="5">
    <source>
        <dbReference type="ARBA" id="ARBA00023242"/>
    </source>
</evidence>
<feature type="coiled-coil region" evidence="6">
    <location>
        <begin position="368"/>
        <end position="395"/>
    </location>
</feature>
<dbReference type="InterPro" id="IPR002713">
    <property type="entry name" value="FF_domain"/>
</dbReference>
<feature type="region of interest" description="Disordered" evidence="7">
    <location>
        <begin position="518"/>
        <end position="538"/>
    </location>
</feature>
<evidence type="ECO:0000259" key="8">
    <source>
        <dbReference type="PROSITE" id="PS50020"/>
    </source>
</evidence>
<evidence type="ECO:0000313" key="11">
    <source>
        <dbReference type="Proteomes" id="UP000243081"/>
    </source>
</evidence>
<dbReference type="SMART" id="SM00456">
    <property type="entry name" value="WW"/>
    <property type="match status" value="2"/>
</dbReference>
<dbReference type="InterPro" id="IPR039726">
    <property type="entry name" value="Prp40-like"/>
</dbReference>
<feature type="region of interest" description="Disordered" evidence="7">
    <location>
        <begin position="88"/>
        <end position="146"/>
    </location>
</feature>
<accession>A0A179IK22</accession>
<comment type="subcellular location">
    <subcellularLocation>
        <location evidence="1">Nucleus</location>
    </subcellularLocation>
</comment>
<dbReference type="SMART" id="SM00441">
    <property type="entry name" value="FF"/>
    <property type="match status" value="3"/>
</dbReference>
<dbReference type="OMA" id="RDEIFQD"/>
<protein>
    <recommendedName>
        <fullName evidence="12">Pre-mRNA-processing protein prp40</fullName>
    </recommendedName>
</protein>